<keyword evidence="2" id="KW-0812">Transmembrane</keyword>
<comment type="caution">
    <text evidence="3">The sequence shown here is derived from an EMBL/GenBank/DDBJ whole genome shotgun (WGS) entry which is preliminary data.</text>
</comment>
<feature type="transmembrane region" description="Helical" evidence="2">
    <location>
        <begin position="12"/>
        <end position="33"/>
    </location>
</feature>
<name>A0A533I5U1_PARDE</name>
<protein>
    <submittedName>
        <fullName evidence="3">Uncharacterized protein</fullName>
    </submittedName>
</protein>
<gene>
    <name evidence="3" type="ORF">DI616_10940</name>
</gene>
<reference evidence="3 4" key="1">
    <citation type="journal article" date="2017" name="Nat. Commun.">
        <title>In situ click chemistry generation of cyclooxygenase-2 inhibitors.</title>
        <authorList>
            <person name="Bhardwaj A."/>
            <person name="Kaur J."/>
            <person name="Wuest M."/>
            <person name="Wuest F."/>
        </authorList>
    </citation>
    <scope>NUCLEOTIDE SEQUENCE [LARGE SCALE GENOMIC DNA]</scope>
    <source>
        <strain evidence="3">S2_012_000_R3_94</strain>
    </source>
</reference>
<organism evidence="3 4">
    <name type="scientific">Paracoccus denitrificans</name>
    <dbReference type="NCBI Taxonomy" id="266"/>
    <lineage>
        <taxon>Bacteria</taxon>
        <taxon>Pseudomonadati</taxon>
        <taxon>Pseudomonadota</taxon>
        <taxon>Alphaproteobacteria</taxon>
        <taxon>Rhodobacterales</taxon>
        <taxon>Paracoccaceae</taxon>
        <taxon>Paracoccus</taxon>
    </lineage>
</organism>
<feature type="region of interest" description="Disordered" evidence="1">
    <location>
        <begin position="98"/>
        <end position="151"/>
    </location>
</feature>
<evidence type="ECO:0000256" key="2">
    <source>
        <dbReference type="SAM" id="Phobius"/>
    </source>
</evidence>
<evidence type="ECO:0000256" key="1">
    <source>
        <dbReference type="SAM" id="MobiDB-lite"/>
    </source>
</evidence>
<dbReference type="Proteomes" id="UP000315344">
    <property type="component" value="Unassembled WGS sequence"/>
</dbReference>
<accession>A0A533I5U1</accession>
<evidence type="ECO:0000313" key="3">
    <source>
        <dbReference type="EMBL" id="TKW66463.1"/>
    </source>
</evidence>
<feature type="compositionally biased region" description="Low complexity" evidence="1">
    <location>
        <begin position="98"/>
        <end position="127"/>
    </location>
</feature>
<evidence type="ECO:0000313" key="4">
    <source>
        <dbReference type="Proteomes" id="UP000315344"/>
    </source>
</evidence>
<keyword evidence="2" id="KW-0472">Membrane</keyword>
<keyword evidence="2" id="KW-1133">Transmembrane helix</keyword>
<feature type="transmembrane region" description="Helical" evidence="2">
    <location>
        <begin position="45"/>
        <end position="65"/>
    </location>
</feature>
<dbReference type="EMBL" id="VAFL01000007">
    <property type="protein sequence ID" value="TKW66463.1"/>
    <property type="molecule type" value="Genomic_DNA"/>
</dbReference>
<proteinExistence type="predicted"/>
<sequence length="313" mass="32932">MADWRGNSAPGGRALIIGAALSALWLLMLLVFWLTSGSSAGAPGWISTVAALMPLGLIWLAVGLARAVDTLKAEAEALRAELQHGAVLRADPLAGRNTAEAAARQTSAPAPSSATVRAAAAKPAATARRGDDRANAAAGDPRQSTLGLDAPEPVDLAPVTVIRALNFPDGPEDREAIAALRETLRDPDHARLIRSAQDVITLLADRGIYSDDLEAGPANVGAWRRFAEGQRGSAVGAVGAIRDPEILDAASAEMRSDDVFRDAVHHFLRLFDRSITALMQDMSDDEVAWLAQTRSALVFMLLARAAGLFGHSD</sequence>
<dbReference type="AlphaFoldDB" id="A0A533I5U1"/>